<evidence type="ECO:0000313" key="6">
    <source>
        <dbReference type="Proteomes" id="UP000298663"/>
    </source>
</evidence>
<evidence type="ECO:0000256" key="1">
    <source>
        <dbReference type="ARBA" id="ARBA00004906"/>
    </source>
</evidence>
<dbReference type="Pfam" id="PF00400">
    <property type="entry name" value="WD40"/>
    <property type="match status" value="2"/>
</dbReference>
<evidence type="ECO:0000256" key="2">
    <source>
        <dbReference type="ARBA" id="ARBA00022786"/>
    </source>
</evidence>
<proteinExistence type="inferred from homology"/>
<dbReference type="InterPro" id="IPR001680">
    <property type="entry name" value="WD40_rpt"/>
</dbReference>
<dbReference type="AlphaFoldDB" id="A0A4U5NT38"/>
<evidence type="ECO:0000313" key="5">
    <source>
        <dbReference type="EMBL" id="TKR86687.1"/>
    </source>
</evidence>
<dbReference type="InterPro" id="IPR051865">
    <property type="entry name" value="WD-repeat_CDT2_adapter"/>
</dbReference>
<dbReference type="Proteomes" id="UP000298663">
    <property type="component" value="Unassembled WGS sequence"/>
</dbReference>
<dbReference type="STRING" id="34508.A0A4U5NT38"/>
<reference evidence="5 6" key="2">
    <citation type="journal article" date="2019" name="G3 (Bethesda)">
        <title>Hybrid Assembly of the Genome of the Entomopathogenic Nematode Steinernema carpocapsae Identifies the X-Chromosome.</title>
        <authorList>
            <person name="Serra L."/>
            <person name="Macchietto M."/>
            <person name="Macias-Munoz A."/>
            <person name="McGill C.J."/>
            <person name="Rodriguez I.M."/>
            <person name="Rodriguez B."/>
            <person name="Murad R."/>
            <person name="Mortazavi A."/>
        </authorList>
    </citation>
    <scope>NUCLEOTIDE SEQUENCE [LARGE SCALE GENOMIC DNA]</scope>
    <source>
        <strain evidence="5 6">ALL</strain>
    </source>
</reference>
<dbReference type="PANTHER" id="PTHR22852">
    <property type="entry name" value="LETHAL 2 DENTICLELESS PROTEIN RETINOIC ACID-REGULATED NUCLEAR MATRIX-ASSOCIATED PROTEIN"/>
    <property type="match status" value="1"/>
</dbReference>
<reference evidence="5 6" key="1">
    <citation type="journal article" date="2015" name="Genome Biol.">
        <title>Comparative genomics of Steinernema reveals deeply conserved gene regulatory networks.</title>
        <authorList>
            <person name="Dillman A.R."/>
            <person name="Macchietto M."/>
            <person name="Porter C.F."/>
            <person name="Rogers A."/>
            <person name="Williams B."/>
            <person name="Antoshechkin I."/>
            <person name="Lee M.M."/>
            <person name="Goodwin Z."/>
            <person name="Lu X."/>
            <person name="Lewis E.E."/>
            <person name="Goodrich-Blair H."/>
            <person name="Stock S.P."/>
            <person name="Adams B.J."/>
            <person name="Sternberg P.W."/>
            <person name="Mortazavi A."/>
        </authorList>
    </citation>
    <scope>NUCLEOTIDE SEQUENCE [LARGE SCALE GENOMIC DNA]</scope>
    <source>
        <strain evidence="5 6">ALL</strain>
    </source>
</reference>
<dbReference type="GO" id="GO:0043161">
    <property type="term" value="P:proteasome-mediated ubiquitin-dependent protein catabolic process"/>
    <property type="evidence" value="ECO:0007669"/>
    <property type="project" value="TreeGrafter"/>
</dbReference>
<feature type="repeat" description="WD" evidence="4">
    <location>
        <begin position="139"/>
        <end position="174"/>
    </location>
</feature>
<evidence type="ECO:0000256" key="4">
    <source>
        <dbReference type="PROSITE-ProRule" id="PRU00221"/>
    </source>
</evidence>
<comment type="caution">
    <text evidence="5">The sequence shown here is derived from an EMBL/GenBank/DDBJ whole genome shotgun (WGS) entry which is preliminary data.</text>
</comment>
<dbReference type="PANTHER" id="PTHR22852:SF0">
    <property type="entry name" value="DENTICLELESS PROTEIN HOMOLOG"/>
    <property type="match status" value="1"/>
</dbReference>
<keyword evidence="6" id="KW-1185">Reference proteome</keyword>
<dbReference type="OrthoDB" id="5861847at2759"/>
<comment type="pathway">
    <text evidence="1">Protein modification; protein ubiquitination.</text>
</comment>
<comment type="similarity">
    <text evidence="3">Belongs to the WD repeat cdt2 family.</text>
</comment>
<dbReference type="EMBL" id="AZBU02000003">
    <property type="protein sequence ID" value="TKR86687.1"/>
    <property type="molecule type" value="Genomic_DNA"/>
</dbReference>
<dbReference type="InterPro" id="IPR036322">
    <property type="entry name" value="WD40_repeat_dom_sf"/>
</dbReference>
<keyword evidence="2" id="KW-0833">Ubl conjugation pathway</keyword>
<evidence type="ECO:0000256" key="3">
    <source>
        <dbReference type="ARBA" id="ARBA00038344"/>
    </source>
</evidence>
<sequence>MNDYFLRLPGARRRYDYNPHVHGVFVDKFVSENFWGVQNQWASCSFHPSLDCEHLAVLGDEDGNIGFADVRKVSKCNDYSVDDGDYLCPSWLVKNFKGHDAVVLDVNFLPADPSKFVTVSGDFTAKVWDVEANRNLFSLNGHDKSVRALACWQNDPNMFATGGRDGIICIWDIRQPPPKDQPAITKGPLNLIENAHLQTNIHADVGLRPRTPVRKGYVHASPLVPPNITSLVYADDHLLISGSSTIESGLGVWDLRTSCNQMMSKPVRVCKFPDSKLGRGKGVTSLCIDKSRFGLYAAATDGSVHEFVLSDLKWKYEETDEPPRMVVSRTSIRRNRITTCRREYTGFCKNTFYAKVVTSPITDHIMCSYGDELVRIWDTKETAKKISPSHSLPGHTGEVRIQLFKSQFFFRLRLLLGVQVVNTFLHWTTKNLCCGTAVPISPRRVKTDLNDTGR</sequence>
<dbReference type="GO" id="GO:0030674">
    <property type="term" value="F:protein-macromolecule adaptor activity"/>
    <property type="evidence" value="ECO:0007669"/>
    <property type="project" value="TreeGrafter"/>
</dbReference>
<dbReference type="SMART" id="SM00320">
    <property type="entry name" value="WD40"/>
    <property type="match status" value="5"/>
</dbReference>
<gene>
    <name evidence="5" type="ORF">L596_011226</name>
</gene>
<protein>
    <submittedName>
        <fullName evidence="5">Uncharacterized protein</fullName>
    </submittedName>
</protein>
<dbReference type="SUPFAM" id="SSF50978">
    <property type="entry name" value="WD40 repeat-like"/>
    <property type="match status" value="1"/>
</dbReference>
<organism evidence="5 6">
    <name type="scientific">Steinernema carpocapsae</name>
    <name type="common">Entomopathogenic nematode</name>
    <dbReference type="NCBI Taxonomy" id="34508"/>
    <lineage>
        <taxon>Eukaryota</taxon>
        <taxon>Metazoa</taxon>
        <taxon>Ecdysozoa</taxon>
        <taxon>Nematoda</taxon>
        <taxon>Chromadorea</taxon>
        <taxon>Rhabditida</taxon>
        <taxon>Tylenchina</taxon>
        <taxon>Panagrolaimomorpha</taxon>
        <taxon>Strongyloidoidea</taxon>
        <taxon>Steinernematidae</taxon>
        <taxon>Steinernema</taxon>
    </lineage>
</organism>
<dbReference type="GO" id="GO:0007095">
    <property type="term" value="P:mitotic G2 DNA damage checkpoint signaling"/>
    <property type="evidence" value="ECO:0007669"/>
    <property type="project" value="TreeGrafter"/>
</dbReference>
<dbReference type="PROSITE" id="PS50294">
    <property type="entry name" value="WD_REPEATS_REGION"/>
    <property type="match status" value="2"/>
</dbReference>
<feature type="repeat" description="WD" evidence="4">
    <location>
        <begin position="96"/>
        <end position="138"/>
    </location>
</feature>
<dbReference type="Gene3D" id="2.130.10.10">
    <property type="entry name" value="YVTN repeat-like/Quinoprotein amine dehydrogenase"/>
    <property type="match status" value="2"/>
</dbReference>
<dbReference type="PROSITE" id="PS50082">
    <property type="entry name" value="WD_REPEATS_2"/>
    <property type="match status" value="2"/>
</dbReference>
<dbReference type="InterPro" id="IPR015943">
    <property type="entry name" value="WD40/YVTN_repeat-like_dom_sf"/>
</dbReference>
<name>A0A4U5NT38_STECR</name>
<accession>A0A4U5NT38</accession>
<dbReference type="GO" id="GO:0005634">
    <property type="term" value="C:nucleus"/>
    <property type="evidence" value="ECO:0007669"/>
    <property type="project" value="TreeGrafter"/>
</dbReference>
<keyword evidence="4" id="KW-0853">WD repeat</keyword>